<accession>A0A5K7S487</accession>
<feature type="transmembrane region" description="Helical" evidence="1">
    <location>
        <begin position="12"/>
        <end position="32"/>
    </location>
</feature>
<dbReference type="KEGG" id="anf:AQPE_0427"/>
<dbReference type="RefSeq" id="WP_318349375.1">
    <property type="nucleotide sequence ID" value="NZ_AP018694.1"/>
</dbReference>
<dbReference type="Proteomes" id="UP001193389">
    <property type="component" value="Chromosome"/>
</dbReference>
<dbReference type="EMBL" id="AP018694">
    <property type="protein sequence ID" value="BBE16290.1"/>
    <property type="molecule type" value="Genomic_DNA"/>
</dbReference>
<keyword evidence="3" id="KW-0689">Ribosomal protein</keyword>
<dbReference type="GO" id="GO:0003676">
    <property type="term" value="F:nucleic acid binding"/>
    <property type="evidence" value="ECO:0007669"/>
    <property type="project" value="InterPro"/>
</dbReference>
<dbReference type="SMART" id="SM00316">
    <property type="entry name" value="S1"/>
    <property type="match status" value="4"/>
</dbReference>
<reference evidence="3" key="1">
    <citation type="journal article" date="2020" name="Int. J. Syst. Evol. Microbiol.">
        <title>Aquipluma nitroreducens gen. nov. sp. nov., a novel facultatively anaerobic bacterium isolated from a freshwater lake.</title>
        <authorList>
            <person name="Watanabe M."/>
            <person name="Kojima H."/>
            <person name="Fukui M."/>
        </authorList>
    </citation>
    <scope>NUCLEOTIDE SEQUENCE</scope>
    <source>
        <strain evidence="3">MeG22</strain>
    </source>
</reference>
<organism evidence="3 4">
    <name type="scientific">Aquipluma nitroreducens</name>
    <dbReference type="NCBI Taxonomy" id="2010828"/>
    <lineage>
        <taxon>Bacteria</taxon>
        <taxon>Pseudomonadati</taxon>
        <taxon>Bacteroidota</taxon>
        <taxon>Bacteroidia</taxon>
        <taxon>Marinilabiliales</taxon>
        <taxon>Prolixibacteraceae</taxon>
        <taxon>Aquipluma</taxon>
    </lineage>
</organism>
<evidence type="ECO:0000259" key="2">
    <source>
        <dbReference type="PROSITE" id="PS50126"/>
    </source>
</evidence>
<keyword evidence="1" id="KW-0472">Membrane</keyword>
<protein>
    <submittedName>
        <fullName evidence="3">SSU ribosomal protein S1p</fullName>
    </submittedName>
</protein>
<sequence length="843" mass="96964">MGNEFYQDAKNALANLGLPLVGIVLIIIALFFTDKIKIWVGWIQYAGAYVFHSLKKASIKNRLEGSCSRALRLIGKELPDFEIPDLSIEWVRGKNFDTKLKEGKAIVKLKFSNDQTRNVVNATSVYVRDAFLKHAKPYFSESLRKSIDFSITRKILLHINKNQRNVISYFIDEYAKDIETFKDKCTQIEEIDNAGFLTRILIRELDYYGNKLTGTIPNIENFNEADSFLSYLYEIARREADDNTQLQFVDKTLKVGVLLVAKKETYLTHGLEAYLRRIRLGLARGIKTFYLLAREDRVEILEDIAKELLTTGNFTLINKPLEFLDNHDRSVICYCIRIDKESSMAIAYNIINESIDSKHPIKGIIVKVRHDELKVNVDGVEGFVRKHNLSISQIDEIDKYFKDSMQVELIPLEIIKGGLVEFSIKGTNSDPYKIVSLNFKIGNTLKAKVKYSDDDFIKLDLDNNIEGIAFRSDLTFSRYVFLHEKFPVDEEFEFIIKNIDFEDNRIHLQHTELRDPWSRFIGTKGSPVDFTICKKNEKACFGEIKEGIEAILPYSELAWFETEIKTIKSSIKLNQTIKGFIKEINKEKRVVYLSLCNPKENPYIDFFRKYRNKTVKCTLSQQNSFGVLGLIENKYKLFIPNGELSRGGSKYNFKFNVETDVAIKEINERLDSIIGSFKPLVAYPLQAFTESYKEGQVLKTLNRKSSFNEGVAFEIKDNGKIYEAILFRGEISDICYVESCKDLFNSISNLPLIIKKIDLERNKILLSLKEFVLNSKATHNDLSYSDSYKSIVLGKTQNNYAVLLQDIWVEGILETTRSYKTGDIVIVRPSKLSGDPIFLTENE</sequence>
<dbReference type="AlphaFoldDB" id="A0A5K7S487"/>
<evidence type="ECO:0000256" key="1">
    <source>
        <dbReference type="SAM" id="Phobius"/>
    </source>
</evidence>
<dbReference type="CDD" id="cd00164">
    <property type="entry name" value="S1_like"/>
    <property type="match status" value="1"/>
</dbReference>
<dbReference type="SUPFAM" id="SSF50249">
    <property type="entry name" value="Nucleic acid-binding proteins"/>
    <property type="match status" value="2"/>
</dbReference>
<keyword evidence="1" id="KW-0812">Transmembrane</keyword>
<dbReference type="Gene3D" id="2.40.50.140">
    <property type="entry name" value="Nucleic acid-binding proteins"/>
    <property type="match status" value="2"/>
</dbReference>
<keyword evidence="3" id="KW-0687">Ribonucleoprotein</keyword>
<keyword evidence="4" id="KW-1185">Reference proteome</keyword>
<dbReference type="InterPro" id="IPR003029">
    <property type="entry name" value="S1_domain"/>
</dbReference>
<feature type="domain" description="S1 motif" evidence="2">
    <location>
        <begin position="442"/>
        <end position="511"/>
    </location>
</feature>
<dbReference type="GO" id="GO:0005840">
    <property type="term" value="C:ribosome"/>
    <property type="evidence" value="ECO:0007669"/>
    <property type="project" value="UniProtKB-KW"/>
</dbReference>
<evidence type="ECO:0000313" key="3">
    <source>
        <dbReference type="EMBL" id="BBE16290.1"/>
    </source>
</evidence>
<dbReference type="PROSITE" id="PS50126">
    <property type="entry name" value="S1"/>
    <property type="match status" value="2"/>
</dbReference>
<proteinExistence type="predicted"/>
<name>A0A5K7S487_9BACT</name>
<gene>
    <name evidence="3" type="ORF">AQPE_0427</name>
</gene>
<evidence type="ECO:0000313" key="4">
    <source>
        <dbReference type="Proteomes" id="UP001193389"/>
    </source>
</evidence>
<feature type="domain" description="S1 motif" evidence="2">
    <location>
        <begin position="525"/>
        <end position="596"/>
    </location>
</feature>
<dbReference type="InterPro" id="IPR012340">
    <property type="entry name" value="NA-bd_OB-fold"/>
</dbReference>
<keyword evidence="1" id="KW-1133">Transmembrane helix</keyword>